<accession>A0ACD3ZNG0</accession>
<reference evidence="1" key="1">
    <citation type="submission" date="2021-11" db="EMBL/GenBank/DDBJ databases">
        <title>Fusarium solani-melongenae Genome sequencing and assembly.</title>
        <authorList>
            <person name="Xie S."/>
            <person name="Huang L."/>
            <person name="Zhang X."/>
        </authorList>
    </citation>
    <scope>NUCLEOTIDE SEQUENCE</scope>
    <source>
        <strain evidence="1">CRI 24-3</strain>
    </source>
</reference>
<proteinExistence type="predicted"/>
<dbReference type="EMBL" id="CP090040">
    <property type="protein sequence ID" value="UPL02880.1"/>
    <property type="molecule type" value="Genomic_DNA"/>
</dbReference>
<protein>
    <submittedName>
        <fullName evidence="1">Uncharacterized protein</fullName>
    </submittedName>
</protein>
<evidence type="ECO:0000313" key="1">
    <source>
        <dbReference type="EMBL" id="UPL02880.1"/>
    </source>
</evidence>
<evidence type="ECO:0000313" key="2">
    <source>
        <dbReference type="Proteomes" id="UP000830768"/>
    </source>
</evidence>
<gene>
    <name evidence="1" type="ORF">LCI18_013814</name>
</gene>
<dbReference type="Proteomes" id="UP000830768">
    <property type="component" value="Chromosome 12"/>
</dbReference>
<keyword evidence="2" id="KW-1185">Reference proteome</keyword>
<sequence>MADLAVGDDNSQTSCPTRISFLPVNEPGSPPRLRRRRAEISCEKCRRRKSRCEAPDGQSKACLRCLKEGETCDFRPVKYRRRGTAQPLSPAATTNLASRRVPTSAVNDQPAGYAMELAALEHVSHVESRLNQQPWLGVDAAQGETLYELRSDNQQAPTQALHPTDPHDSPVTSTDGAARLDSRTRIISTQVDNPAHALDLLTFATSEEQHSSGFPPPEQGGAAENLRGSISQEDDGRPDGLPEHDLRWRCFKFVQQRLIAVHEAIEFVDFFFSCLWPLRPVVPACYNDRSKYVLLAVEEPVLLEAIITLASRYHVLSGNHGQIRSERIHWGAWRSLQKCLQSAMWGSTKTRSLGTIASMLLLIDWHSKAINNPGAFSSEDDSFACDMPPEMPENDSQASPTSLNSKQRHGMTARLENLGITFSAYRSNKMSWMLLANAIALAREGCYFEIETRSLLDSINDDKTANRDWAHVICVFIYLADEHLALRLDLEPLLPESSRKIVVDRFSKTFTRALPEKEHWESYFELTEEMRKAREYLHQLKQTTSRCYSYDLVPVLEYTQTRLERWKRQFERLDQSSLLSACLSIEFGYAVIYSLSPVGYITVPENIKATSNVQSLRHETIQAARNLLSLVSGALDSSGMLQYIPVRCWVFTMAASLHLLKVSLGLLTQGLLMGWADSEFHRKHSITSPISQIKTRIYSYFEEPLKLCVAVLQMMSILQVDTRDLLAFCWMQC</sequence>
<name>A0ACD3ZNG0_FUSSC</name>
<organism evidence="1 2">
    <name type="scientific">Fusarium solani subsp. cucurbitae</name>
    <name type="common">Neocosmosporum cucurbitae</name>
    <dbReference type="NCBI Taxonomy" id="2747967"/>
    <lineage>
        <taxon>Eukaryota</taxon>
        <taxon>Fungi</taxon>
        <taxon>Dikarya</taxon>
        <taxon>Ascomycota</taxon>
        <taxon>Pezizomycotina</taxon>
        <taxon>Sordariomycetes</taxon>
        <taxon>Hypocreomycetidae</taxon>
        <taxon>Hypocreales</taxon>
        <taxon>Nectriaceae</taxon>
        <taxon>Fusarium</taxon>
        <taxon>Fusarium solani species complex</taxon>
    </lineage>
</organism>